<accession>A0A3D4SZE0</accession>
<organism evidence="1 2">
    <name type="scientific">Corynebacterium nuruki</name>
    <dbReference type="NCBI Taxonomy" id="1032851"/>
    <lineage>
        <taxon>Bacteria</taxon>
        <taxon>Bacillati</taxon>
        <taxon>Actinomycetota</taxon>
        <taxon>Actinomycetes</taxon>
        <taxon>Mycobacteriales</taxon>
        <taxon>Corynebacteriaceae</taxon>
        <taxon>Corynebacterium</taxon>
    </lineage>
</organism>
<sequence length="64" mass="7515">MHTITEEDRTHHINAAVEALRARMTKRFIDLDEAFAQLGRDLAWQTEQASWALRRARRQLQGAR</sequence>
<dbReference type="Proteomes" id="UP000261739">
    <property type="component" value="Unassembled WGS sequence"/>
</dbReference>
<protein>
    <submittedName>
        <fullName evidence="1">Uncharacterized protein</fullName>
    </submittedName>
</protein>
<comment type="caution">
    <text evidence="1">The sequence shown here is derived from an EMBL/GenBank/DDBJ whole genome shotgun (WGS) entry which is preliminary data.</text>
</comment>
<gene>
    <name evidence="1" type="ORF">DIW82_06150</name>
</gene>
<name>A0A3D4SZE0_9CORY</name>
<evidence type="ECO:0000313" key="2">
    <source>
        <dbReference type="Proteomes" id="UP000261739"/>
    </source>
</evidence>
<dbReference type="AlphaFoldDB" id="A0A3D4SZE0"/>
<reference evidence="1 2" key="1">
    <citation type="journal article" date="2018" name="Nat. Biotechnol.">
        <title>A standardized bacterial taxonomy based on genome phylogeny substantially revises the tree of life.</title>
        <authorList>
            <person name="Parks D.H."/>
            <person name="Chuvochina M."/>
            <person name="Waite D.W."/>
            <person name="Rinke C."/>
            <person name="Skarshewski A."/>
            <person name="Chaumeil P.A."/>
            <person name="Hugenholtz P."/>
        </authorList>
    </citation>
    <scope>NUCLEOTIDE SEQUENCE [LARGE SCALE GENOMIC DNA]</scope>
    <source>
        <strain evidence="1">UBA11247</strain>
    </source>
</reference>
<dbReference type="EMBL" id="DQID01000163">
    <property type="protein sequence ID" value="HCT14371.1"/>
    <property type="molecule type" value="Genomic_DNA"/>
</dbReference>
<proteinExistence type="predicted"/>
<dbReference type="RefSeq" id="WP_273051610.1">
    <property type="nucleotide sequence ID" value="NZ_DAITTW010000033.1"/>
</dbReference>
<evidence type="ECO:0000313" key="1">
    <source>
        <dbReference type="EMBL" id="HCT14371.1"/>
    </source>
</evidence>